<dbReference type="UniPathway" id="UPA00232"/>
<dbReference type="InterPro" id="IPR010971">
    <property type="entry name" value="UbiH/COQ6"/>
</dbReference>
<dbReference type="NCBIfam" id="TIGR01988">
    <property type="entry name" value="Ubi-OHases"/>
    <property type="match status" value="1"/>
</dbReference>
<dbReference type="InterPro" id="IPR036188">
    <property type="entry name" value="FAD/NAD-bd_sf"/>
</dbReference>
<keyword evidence="6" id="KW-0560">Oxidoreductase</keyword>
<evidence type="ECO:0000256" key="2">
    <source>
        <dbReference type="ARBA" id="ARBA00004749"/>
    </source>
</evidence>
<keyword evidence="10" id="KW-1185">Reference proteome</keyword>
<dbReference type="Gene3D" id="3.50.50.60">
    <property type="entry name" value="FAD/NAD(P)-binding domain"/>
    <property type="match status" value="2"/>
</dbReference>
<feature type="domain" description="FAD-binding" evidence="8">
    <location>
        <begin position="13"/>
        <end position="320"/>
    </location>
</feature>
<dbReference type="EMBL" id="RZNJ01000002">
    <property type="protein sequence ID" value="RUT32857.1"/>
    <property type="molecule type" value="Genomic_DNA"/>
</dbReference>
<comment type="similarity">
    <text evidence="3">Belongs to the UbiH/COQ6 family.</text>
</comment>
<dbReference type="GO" id="GO:0004497">
    <property type="term" value="F:monooxygenase activity"/>
    <property type="evidence" value="ECO:0007669"/>
    <property type="project" value="UniProtKB-KW"/>
</dbReference>
<dbReference type="AlphaFoldDB" id="A0A433XFG7"/>
<keyword evidence="5" id="KW-0274">FAD</keyword>
<dbReference type="Proteomes" id="UP000281547">
    <property type="component" value="Unassembled WGS sequence"/>
</dbReference>
<name>A0A433XFG7_9HYPH</name>
<evidence type="ECO:0000256" key="1">
    <source>
        <dbReference type="ARBA" id="ARBA00001974"/>
    </source>
</evidence>
<evidence type="ECO:0000256" key="4">
    <source>
        <dbReference type="ARBA" id="ARBA00022630"/>
    </source>
</evidence>
<dbReference type="GO" id="GO:0006744">
    <property type="term" value="P:ubiquinone biosynthetic process"/>
    <property type="evidence" value="ECO:0007669"/>
    <property type="project" value="UniProtKB-UniPathway"/>
</dbReference>
<keyword evidence="4" id="KW-0285">Flavoprotein</keyword>
<dbReference type="GO" id="GO:0016705">
    <property type="term" value="F:oxidoreductase activity, acting on paired donors, with incorporation or reduction of molecular oxygen"/>
    <property type="evidence" value="ECO:0007669"/>
    <property type="project" value="InterPro"/>
</dbReference>
<dbReference type="PANTHER" id="PTHR43876">
    <property type="entry name" value="UBIQUINONE BIOSYNTHESIS MONOOXYGENASE COQ6, MITOCHONDRIAL"/>
    <property type="match status" value="1"/>
</dbReference>
<comment type="pathway">
    <text evidence="2">Cofactor biosynthesis; ubiquinone biosynthesis.</text>
</comment>
<organism evidence="9 10">
    <name type="scientific">Arsenicitalea aurantiaca</name>
    <dbReference type="NCBI Taxonomy" id="1783274"/>
    <lineage>
        <taxon>Bacteria</taxon>
        <taxon>Pseudomonadati</taxon>
        <taxon>Pseudomonadota</taxon>
        <taxon>Alphaproteobacteria</taxon>
        <taxon>Hyphomicrobiales</taxon>
        <taxon>Devosiaceae</taxon>
        <taxon>Arsenicitalea</taxon>
    </lineage>
</organism>
<keyword evidence="7" id="KW-0503">Monooxygenase</keyword>
<dbReference type="PRINTS" id="PR00420">
    <property type="entry name" value="RNGMNOXGNASE"/>
</dbReference>
<evidence type="ECO:0000259" key="8">
    <source>
        <dbReference type="Pfam" id="PF01494"/>
    </source>
</evidence>
<dbReference type="InterPro" id="IPR051205">
    <property type="entry name" value="UbiH/COQ6_monooxygenase"/>
</dbReference>
<dbReference type="PANTHER" id="PTHR43876:SF7">
    <property type="entry name" value="UBIQUINONE BIOSYNTHESIS MONOOXYGENASE COQ6, MITOCHONDRIAL"/>
    <property type="match status" value="1"/>
</dbReference>
<protein>
    <recommendedName>
        <fullName evidence="8">FAD-binding domain-containing protein</fullName>
    </recommendedName>
</protein>
<evidence type="ECO:0000256" key="7">
    <source>
        <dbReference type="ARBA" id="ARBA00023033"/>
    </source>
</evidence>
<dbReference type="InterPro" id="IPR002938">
    <property type="entry name" value="FAD-bd"/>
</dbReference>
<evidence type="ECO:0000256" key="5">
    <source>
        <dbReference type="ARBA" id="ARBA00022827"/>
    </source>
</evidence>
<comment type="caution">
    <text evidence="9">The sequence shown here is derived from an EMBL/GenBank/DDBJ whole genome shotgun (WGS) entry which is preliminary data.</text>
</comment>
<dbReference type="GO" id="GO:0071949">
    <property type="term" value="F:FAD binding"/>
    <property type="evidence" value="ECO:0007669"/>
    <property type="project" value="InterPro"/>
</dbReference>
<reference evidence="9 10" key="1">
    <citation type="journal article" date="2016" name="Int. J. Syst. Evol. Microbiol.">
        <title>Arsenicitalea aurantiaca gen. nov., sp. nov., a new member of the family Hyphomicrobiaceae, isolated from high-arsenic sediment.</title>
        <authorList>
            <person name="Mu Y."/>
            <person name="Zhou L."/>
            <person name="Zeng X.C."/>
            <person name="Liu L."/>
            <person name="Pan Y."/>
            <person name="Chen X."/>
            <person name="Wang J."/>
            <person name="Li S."/>
            <person name="Li W.J."/>
            <person name="Wang Y."/>
        </authorList>
    </citation>
    <scope>NUCLEOTIDE SEQUENCE [LARGE SCALE GENOMIC DNA]</scope>
    <source>
        <strain evidence="9 10">42-50</strain>
    </source>
</reference>
<evidence type="ECO:0000313" key="9">
    <source>
        <dbReference type="EMBL" id="RUT32857.1"/>
    </source>
</evidence>
<comment type="cofactor">
    <cofactor evidence="1">
        <name>FAD</name>
        <dbReference type="ChEBI" id="CHEBI:57692"/>
    </cofactor>
</comment>
<evidence type="ECO:0000256" key="6">
    <source>
        <dbReference type="ARBA" id="ARBA00023002"/>
    </source>
</evidence>
<sequence length="396" mass="41089">MKRQEAAMVRVHEAVVVGGGLTGLGAAHALARAGVDTLHLAPKGRPDARTSALMMPSVQYLAEAGLLADPAAIGTALEAIRIIDATDRLVRAPETLFEAREAGLEAFGWNLPNARLAEAFEAAGRALPGLTTLDIGMSAMAAGENGSHRLTLGDGSIVEAALVVGADGKGSPVRGAAGLRVRERAFRQAALVCDLTLERPLEGVSVEFHYPDGPFTLVPAGENRANLVWIDLPERLEAARGAGEAGFAAALMAKSKGLFGALKPVTGAFVFPLSTLGVDLAGRDGVVLVGESAHAFPPIGAQGLNLGLRDVADLARVIALEGGRQEGWAERVSADYARSRAPDLLRTGAMVDGLFRSLLSEMLPAQTARAGGLWALKLLPGLRRRAFGLGMGATGR</sequence>
<accession>A0A433XFG7</accession>
<dbReference type="Pfam" id="PF01494">
    <property type="entry name" value="FAD_binding_3"/>
    <property type="match status" value="1"/>
</dbReference>
<dbReference type="SUPFAM" id="SSF51905">
    <property type="entry name" value="FAD/NAD(P)-binding domain"/>
    <property type="match status" value="1"/>
</dbReference>
<evidence type="ECO:0000256" key="3">
    <source>
        <dbReference type="ARBA" id="ARBA00005349"/>
    </source>
</evidence>
<gene>
    <name evidence="9" type="ORF">EMQ25_06890</name>
</gene>
<proteinExistence type="inferred from homology"/>
<evidence type="ECO:0000313" key="10">
    <source>
        <dbReference type="Proteomes" id="UP000281547"/>
    </source>
</evidence>